<evidence type="ECO:0000313" key="8">
    <source>
        <dbReference type="Proteomes" id="UP001327560"/>
    </source>
</evidence>
<keyword evidence="3" id="KW-0963">Cytoplasm</keyword>
<dbReference type="PANTHER" id="PTHR33059:SF4">
    <property type="entry name" value="FCS-LIKE ZINC FINGER 5"/>
    <property type="match status" value="1"/>
</dbReference>
<feature type="zinc finger region" description="FLZ-type" evidence="5">
    <location>
        <begin position="87"/>
        <end position="109"/>
    </location>
</feature>
<dbReference type="GO" id="GO:0046872">
    <property type="term" value="F:metal ion binding"/>
    <property type="evidence" value="ECO:0007669"/>
    <property type="project" value="UniProtKB-KW"/>
</dbReference>
<name>A0AAQ3Q3Y1_9LILI</name>
<evidence type="ECO:0000256" key="2">
    <source>
        <dbReference type="ARBA" id="ARBA00009374"/>
    </source>
</evidence>
<dbReference type="PROSITE" id="PS51795">
    <property type="entry name" value="ZF_FLZ"/>
    <property type="match status" value="1"/>
</dbReference>
<evidence type="ECO:0000313" key="7">
    <source>
        <dbReference type="EMBL" id="WOK97620.1"/>
    </source>
</evidence>
<dbReference type="Proteomes" id="UP001327560">
    <property type="component" value="Chromosome 2"/>
</dbReference>
<keyword evidence="4" id="KW-0479">Metal-binding</keyword>
<comment type="similarity">
    <text evidence="2">Belongs to the FLZ family.</text>
</comment>
<protein>
    <recommendedName>
        <fullName evidence="6">FLZ-type domain-containing protein</fullName>
    </recommendedName>
</protein>
<dbReference type="AlphaFoldDB" id="A0AAQ3Q3Y1"/>
<evidence type="ECO:0000259" key="6">
    <source>
        <dbReference type="PROSITE" id="PS51795"/>
    </source>
</evidence>
<evidence type="ECO:0000256" key="3">
    <source>
        <dbReference type="ARBA" id="ARBA00022490"/>
    </source>
</evidence>
<dbReference type="PANTHER" id="PTHR33059">
    <property type="entry name" value="FCS-LIKE ZINC FINGER 5"/>
    <property type="match status" value="1"/>
</dbReference>
<reference evidence="7 8" key="1">
    <citation type="submission" date="2023-10" db="EMBL/GenBank/DDBJ databases">
        <title>Chromosome-scale genome assembly provides insights into flower coloration mechanisms of Canna indica.</title>
        <authorList>
            <person name="Li C."/>
        </authorList>
    </citation>
    <scope>NUCLEOTIDE SEQUENCE [LARGE SCALE GENOMIC DNA]</scope>
    <source>
        <tissue evidence="7">Flower</tissue>
    </source>
</reference>
<feature type="domain" description="FLZ-type" evidence="6">
    <location>
        <begin position="87"/>
        <end position="109"/>
    </location>
</feature>
<dbReference type="InterPro" id="IPR007650">
    <property type="entry name" value="Zf-FLZ_dom"/>
</dbReference>
<evidence type="ECO:0000256" key="1">
    <source>
        <dbReference type="ARBA" id="ARBA00004496"/>
    </source>
</evidence>
<dbReference type="Pfam" id="PF04570">
    <property type="entry name" value="zf-FLZ"/>
    <property type="match status" value="1"/>
</dbReference>
<comment type="subcellular location">
    <subcellularLocation>
        <location evidence="1">Cytoplasm</location>
    </subcellularLocation>
</comment>
<evidence type="ECO:0000256" key="5">
    <source>
        <dbReference type="PROSITE-ProRule" id="PRU01131"/>
    </source>
</evidence>
<evidence type="ECO:0000256" key="4">
    <source>
        <dbReference type="ARBA" id="ARBA00022723"/>
    </source>
</evidence>
<sequence>MRERKNEEGVATWLLRKRVRPNIRRITSLRQFSAEDTAAAAAVGEEIQRQLHFRQREQRRAAAVEEFAKIAKNRSFNGSGATEMTAQFLMVCSFCNSHIGPGRDAFMYR</sequence>
<proteinExistence type="inferred from homology"/>
<dbReference type="EMBL" id="CP136891">
    <property type="protein sequence ID" value="WOK97620.1"/>
    <property type="molecule type" value="Genomic_DNA"/>
</dbReference>
<dbReference type="GO" id="GO:0005737">
    <property type="term" value="C:cytoplasm"/>
    <property type="evidence" value="ECO:0007669"/>
    <property type="project" value="UniProtKB-SubCell"/>
</dbReference>
<gene>
    <name evidence="7" type="ORF">Cni_G06328</name>
</gene>
<accession>A0AAQ3Q3Y1</accession>
<keyword evidence="8" id="KW-1185">Reference proteome</keyword>
<organism evidence="7 8">
    <name type="scientific">Canna indica</name>
    <name type="common">Indian-shot</name>
    <dbReference type="NCBI Taxonomy" id="4628"/>
    <lineage>
        <taxon>Eukaryota</taxon>
        <taxon>Viridiplantae</taxon>
        <taxon>Streptophyta</taxon>
        <taxon>Embryophyta</taxon>
        <taxon>Tracheophyta</taxon>
        <taxon>Spermatophyta</taxon>
        <taxon>Magnoliopsida</taxon>
        <taxon>Liliopsida</taxon>
        <taxon>Zingiberales</taxon>
        <taxon>Cannaceae</taxon>
        <taxon>Canna</taxon>
    </lineage>
</organism>